<gene>
    <name evidence="1" type="ORF">KHX94_08855</name>
</gene>
<name>A0ABX8DJ48_9GAMM</name>
<organism evidence="1 2">
    <name type="scientific">Shewanella dokdonensis</name>
    <dbReference type="NCBI Taxonomy" id="712036"/>
    <lineage>
        <taxon>Bacteria</taxon>
        <taxon>Pseudomonadati</taxon>
        <taxon>Pseudomonadota</taxon>
        <taxon>Gammaproteobacteria</taxon>
        <taxon>Alteromonadales</taxon>
        <taxon>Shewanellaceae</taxon>
        <taxon>Shewanella</taxon>
    </lineage>
</organism>
<dbReference type="EMBL" id="CP074572">
    <property type="protein sequence ID" value="QVK24534.1"/>
    <property type="molecule type" value="Genomic_DNA"/>
</dbReference>
<evidence type="ECO:0000313" key="2">
    <source>
        <dbReference type="Proteomes" id="UP000676428"/>
    </source>
</evidence>
<evidence type="ECO:0000313" key="1">
    <source>
        <dbReference type="EMBL" id="QVK24534.1"/>
    </source>
</evidence>
<protein>
    <submittedName>
        <fullName evidence="1">Uncharacterized protein</fullName>
    </submittedName>
</protein>
<keyword evidence="2" id="KW-1185">Reference proteome</keyword>
<dbReference type="RefSeq" id="WP_213683120.1">
    <property type="nucleotide sequence ID" value="NZ_CP074572.1"/>
</dbReference>
<sequence length="116" mass="13285">MRGWIILAVLAAVIYYLATKTDKLDQPIAKTEALLNKIEHKLDTMTGTQIIRIDQKRTKLRASLAERLSDAELQELNRVLESPDAFTDFKDKYCKGNVVSHPLFSKDNLQFICDNF</sequence>
<dbReference type="Proteomes" id="UP000676428">
    <property type="component" value="Chromosome"/>
</dbReference>
<reference evidence="1 2" key="1">
    <citation type="journal article" date="2012" name="Int. J. Syst. Evol. Microbiol.">
        <title>Shewanella dokdonensis sp. nov., isolated from seawater.</title>
        <authorList>
            <person name="Sung H.R."/>
            <person name="Yoon J.H."/>
            <person name="Ghim S.Y."/>
        </authorList>
    </citation>
    <scope>NUCLEOTIDE SEQUENCE [LARGE SCALE GENOMIC DNA]</scope>
    <source>
        <strain evidence="1 2">DSM 23626</strain>
    </source>
</reference>
<accession>A0ABX8DJ48</accession>
<proteinExistence type="predicted"/>